<dbReference type="PANTHER" id="PTHR47837">
    <property type="entry name" value="GTP PYROPHOSPHOKINASE YJBM"/>
    <property type="match status" value="1"/>
</dbReference>
<reference evidence="3 4" key="1">
    <citation type="submission" date="2017-02" db="EMBL/GenBank/DDBJ databases">
        <authorList>
            <person name="Peterson S.W."/>
        </authorList>
    </citation>
    <scope>NUCLEOTIDE SEQUENCE [LARGE SCALE GENOMIC DNA]</scope>
    <source>
        <strain evidence="3 4">DSM 45154</strain>
    </source>
</reference>
<dbReference type="EMBL" id="FUWS01000001">
    <property type="protein sequence ID" value="SJZ35601.1"/>
    <property type="molecule type" value="Genomic_DNA"/>
</dbReference>
<proteinExistence type="predicted"/>
<evidence type="ECO:0000256" key="1">
    <source>
        <dbReference type="SAM" id="MobiDB-lite"/>
    </source>
</evidence>
<evidence type="ECO:0000259" key="2">
    <source>
        <dbReference type="SMART" id="SM00954"/>
    </source>
</evidence>
<keyword evidence="3" id="KW-0418">Kinase</keyword>
<dbReference type="STRING" id="1122192.SAMN02745673_00080"/>
<dbReference type="Gene3D" id="3.30.460.10">
    <property type="entry name" value="Beta Polymerase, domain 2"/>
    <property type="match status" value="1"/>
</dbReference>
<keyword evidence="3" id="KW-0808">Transferase</keyword>
<dbReference type="Gene3D" id="1.10.287.860">
    <property type="entry name" value="Nucleotidyltransferase"/>
    <property type="match status" value="1"/>
</dbReference>
<evidence type="ECO:0000313" key="4">
    <source>
        <dbReference type="Proteomes" id="UP000190637"/>
    </source>
</evidence>
<dbReference type="AlphaFoldDB" id="A0A1T4JZK4"/>
<dbReference type="PANTHER" id="PTHR47837:SF2">
    <property type="entry name" value="GTP PYROPHOSPHOKINASE YWAC"/>
    <property type="match status" value="1"/>
</dbReference>
<dbReference type="GO" id="GO:0016301">
    <property type="term" value="F:kinase activity"/>
    <property type="evidence" value="ECO:0007669"/>
    <property type="project" value="UniProtKB-KW"/>
</dbReference>
<feature type="region of interest" description="Disordered" evidence="1">
    <location>
        <begin position="1"/>
        <end position="22"/>
    </location>
</feature>
<organism evidence="3 4">
    <name type="scientific">Marinactinospora thermotolerans DSM 45154</name>
    <dbReference type="NCBI Taxonomy" id="1122192"/>
    <lineage>
        <taxon>Bacteria</taxon>
        <taxon>Bacillati</taxon>
        <taxon>Actinomycetota</taxon>
        <taxon>Actinomycetes</taxon>
        <taxon>Streptosporangiales</taxon>
        <taxon>Nocardiopsidaceae</taxon>
        <taxon>Marinactinospora</taxon>
    </lineage>
</organism>
<dbReference type="RefSeq" id="WP_078759532.1">
    <property type="nucleotide sequence ID" value="NZ_FUWS01000001.1"/>
</dbReference>
<accession>A0A1T4JZK4</accession>
<dbReference type="Proteomes" id="UP000190637">
    <property type="component" value="Unassembled WGS sequence"/>
</dbReference>
<protein>
    <submittedName>
        <fullName evidence="3">Putative GTP pyrophosphokinase</fullName>
    </submittedName>
</protein>
<dbReference type="InterPro" id="IPR007685">
    <property type="entry name" value="RelA_SpoT"/>
</dbReference>
<feature type="compositionally biased region" description="Basic and acidic residues" evidence="1">
    <location>
        <begin position="1"/>
        <end position="13"/>
    </location>
</feature>
<sequence>MGEKDTRPGRETESGTSPEEADSALFLREIERHLLVCKFAVDELMTKLRILSEEFDFVREHDPIEHISHRIKQPESILRKLRRRGLSPDVVSVREHLDDVAGVRVVCPFVSDVYTVARLLGRQNDVTVIQTKDYIAQPKPNGYRSLHLIVEIPVFLSDGVEQVRAEVQLRTIGMDFWAALEHQIFYKYDHSAPEGLLEELTAVAEESARLDLRMEALHQRMREGSAPA</sequence>
<feature type="domain" description="RelA/SpoT" evidence="2">
    <location>
        <begin position="69"/>
        <end position="192"/>
    </location>
</feature>
<keyword evidence="4" id="KW-1185">Reference proteome</keyword>
<dbReference type="Pfam" id="PF04607">
    <property type="entry name" value="RelA_SpoT"/>
    <property type="match status" value="1"/>
</dbReference>
<dbReference type="SUPFAM" id="SSF81301">
    <property type="entry name" value="Nucleotidyltransferase"/>
    <property type="match status" value="1"/>
</dbReference>
<dbReference type="InterPro" id="IPR052366">
    <property type="entry name" value="GTP_Pyrophosphokinase"/>
</dbReference>
<dbReference type="CDD" id="cd05399">
    <property type="entry name" value="NT_Rel-Spo_like"/>
    <property type="match status" value="1"/>
</dbReference>
<dbReference type="OrthoDB" id="9789634at2"/>
<dbReference type="InterPro" id="IPR043519">
    <property type="entry name" value="NT_sf"/>
</dbReference>
<dbReference type="SMART" id="SM00954">
    <property type="entry name" value="RelA_SpoT"/>
    <property type="match status" value="1"/>
</dbReference>
<dbReference type="GO" id="GO:0015969">
    <property type="term" value="P:guanosine tetraphosphate metabolic process"/>
    <property type="evidence" value="ECO:0007669"/>
    <property type="project" value="InterPro"/>
</dbReference>
<gene>
    <name evidence="3" type="ORF">SAMN02745673_00080</name>
</gene>
<name>A0A1T4JZK4_9ACTN</name>
<evidence type="ECO:0000313" key="3">
    <source>
        <dbReference type="EMBL" id="SJZ35601.1"/>
    </source>
</evidence>